<dbReference type="Proteomes" id="UP001314903">
    <property type="component" value="Unassembled WGS sequence"/>
</dbReference>
<dbReference type="EMBL" id="JAGGLI010000003">
    <property type="protein sequence ID" value="MBP2026736.1"/>
    <property type="molecule type" value="Genomic_DNA"/>
</dbReference>
<evidence type="ECO:0000313" key="10">
    <source>
        <dbReference type="Proteomes" id="UP001314903"/>
    </source>
</evidence>
<dbReference type="PANTHER" id="PTHR33885:SF3">
    <property type="entry name" value="PHAGE SHOCK PROTEIN C"/>
    <property type="match status" value="1"/>
</dbReference>
<evidence type="ECO:0000256" key="5">
    <source>
        <dbReference type="ARBA" id="ARBA00023136"/>
    </source>
</evidence>
<feature type="compositionally biased region" description="Basic and acidic residues" evidence="6">
    <location>
        <begin position="66"/>
        <end position="81"/>
    </location>
</feature>
<evidence type="ECO:0000256" key="2">
    <source>
        <dbReference type="ARBA" id="ARBA00022475"/>
    </source>
</evidence>
<evidence type="ECO:0000313" key="9">
    <source>
        <dbReference type="EMBL" id="MBP2026736.1"/>
    </source>
</evidence>
<dbReference type="PANTHER" id="PTHR33885">
    <property type="entry name" value="PHAGE SHOCK PROTEIN C"/>
    <property type="match status" value="1"/>
</dbReference>
<evidence type="ECO:0000256" key="1">
    <source>
        <dbReference type="ARBA" id="ARBA00004162"/>
    </source>
</evidence>
<sequence length="140" mass="15907">MEKRIYRSTTDQVIGGVCGGLGEYFEIDPTIIRLVWAIAVFAGVGFLAYIIAWIVIPEKPSGYDESSFKSESSDFRADSFQKPKRRRDNTSVIVGAILVFIGASYLVQRFFRFIRIDQRLILSVFLIIIGAYILTKKKNK</sequence>
<evidence type="ECO:0000259" key="8">
    <source>
        <dbReference type="Pfam" id="PF04024"/>
    </source>
</evidence>
<dbReference type="InterPro" id="IPR007168">
    <property type="entry name" value="Phageshock_PspC_N"/>
</dbReference>
<evidence type="ECO:0000256" key="4">
    <source>
        <dbReference type="ARBA" id="ARBA00022989"/>
    </source>
</evidence>
<comment type="subcellular location">
    <subcellularLocation>
        <location evidence="1">Cell membrane</location>
        <topology evidence="1">Single-pass membrane protein</topology>
    </subcellularLocation>
</comment>
<reference evidence="9 10" key="1">
    <citation type="submission" date="2021-03" db="EMBL/GenBank/DDBJ databases">
        <title>Genomic Encyclopedia of Type Strains, Phase IV (KMG-IV): sequencing the most valuable type-strain genomes for metagenomic binning, comparative biology and taxonomic classification.</title>
        <authorList>
            <person name="Goeker M."/>
        </authorList>
    </citation>
    <scope>NUCLEOTIDE SEQUENCE [LARGE SCALE GENOMIC DNA]</scope>
    <source>
        <strain evidence="9 10">DSM 27512</strain>
    </source>
</reference>
<keyword evidence="2" id="KW-1003">Cell membrane</keyword>
<accession>A0ABS4KHK3</accession>
<feature type="domain" description="Phage shock protein PspC N-terminal" evidence="8">
    <location>
        <begin position="3"/>
        <end position="59"/>
    </location>
</feature>
<keyword evidence="10" id="KW-1185">Reference proteome</keyword>
<evidence type="ECO:0000256" key="6">
    <source>
        <dbReference type="SAM" id="MobiDB-lite"/>
    </source>
</evidence>
<dbReference type="InterPro" id="IPR052027">
    <property type="entry name" value="PspC"/>
</dbReference>
<feature type="transmembrane region" description="Helical" evidence="7">
    <location>
        <begin position="34"/>
        <end position="56"/>
    </location>
</feature>
<keyword evidence="5 7" id="KW-0472">Membrane</keyword>
<dbReference type="Pfam" id="PF04024">
    <property type="entry name" value="PspC"/>
    <property type="match status" value="1"/>
</dbReference>
<keyword evidence="3 7" id="KW-0812">Transmembrane</keyword>
<protein>
    <submittedName>
        <fullName evidence="9">Phage shock protein PspC (Stress-responsive transcriptional regulator)</fullName>
    </submittedName>
</protein>
<evidence type="ECO:0000256" key="7">
    <source>
        <dbReference type="SAM" id="Phobius"/>
    </source>
</evidence>
<proteinExistence type="predicted"/>
<name>A0ABS4KHK3_9FIRM</name>
<evidence type="ECO:0000256" key="3">
    <source>
        <dbReference type="ARBA" id="ARBA00022692"/>
    </source>
</evidence>
<gene>
    <name evidence="9" type="ORF">J2Z35_000525</name>
</gene>
<organism evidence="9 10">
    <name type="scientific">Acetoanaerobium pronyense</name>
    <dbReference type="NCBI Taxonomy" id="1482736"/>
    <lineage>
        <taxon>Bacteria</taxon>
        <taxon>Bacillati</taxon>
        <taxon>Bacillota</taxon>
        <taxon>Clostridia</taxon>
        <taxon>Peptostreptococcales</taxon>
        <taxon>Filifactoraceae</taxon>
        <taxon>Acetoanaerobium</taxon>
    </lineage>
</organism>
<feature type="region of interest" description="Disordered" evidence="6">
    <location>
        <begin position="62"/>
        <end position="84"/>
    </location>
</feature>
<dbReference type="RefSeq" id="WP_209659051.1">
    <property type="nucleotide sequence ID" value="NZ_JAGGLI010000003.1"/>
</dbReference>
<keyword evidence="4 7" id="KW-1133">Transmembrane helix</keyword>
<comment type="caution">
    <text evidence="9">The sequence shown here is derived from an EMBL/GenBank/DDBJ whole genome shotgun (WGS) entry which is preliminary data.</text>
</comment>
<feature type="transmembrane region" description="Helical" evidence="7">
    <location>
        <begin position="119"/>
        <end position="135"/>
    </location>
</feature>
<feature type="transmembrane region" description="Helical" evidence="7">
    <location>
        <begin position="90"/>
        <end position="107"/>
    </location>
</feature>